<evidence type="ECO:0000256" key="7">
    <source>
        <dbReference type="ARBA" id="ARBA00023136"/>
    </source>
</evidence>
<evidence type="ECO:0000256" key="6">
    <source>
        <dbReference type="ARBA" id="ARBA00022989"/>
    </source>
</evidence>
<reference evidence="10" key="1">
    <citation type="submission" date="2019-08" db="EMBL/GenBank/DDBJ databases">
        <authorList>
            <person name="Kucharzyk K."/>
            <person name="Murdoch R.W."/>
            <person name="Higgins S."/>
            <person name="Loffler F."/>
        </authorList>
    </citation>
    <scope>NUCLEOTIDE SEQUENCE</scope>
</reference>
<dbReference type="InterPro" id="IPR051088">
    <property type="entry name" value="PTS_Sugar-EIIC/EIIB"/>
</dbReference>
<dbReference type="InterPro" id="IPR003352">
    <property type="entry name" value="PTS_EIIC"/>
</dbReference>
<evidence type="ECO:0000256" key="2">
    <source>
        <dbReference type="ARBA" id="ARBA00022448"/>
    </source>
</evidence>
<keyword evidence="6 8" id="KW-1133">Transmembrane helix</keyword>
<dbReference type="InterPro" id="IPR004501">
    <property type="entry name" value="PTS_EIIC_3"/>
</dbReference>
<feature type="transmembrane region" description="Helical" evidence="8">
    <location>
        <begin position="279"/>
        <end position="306"/>
    </location>
</feature>
<evidence type="ECO:0000256" key="1">
    <source>
        <dbReference type="ARBA" id="ARBA00004651"/>
    </source>
</evidence>
<dbReference type="PROSITE" id="PS51105">
    <property type="entry name" value="PTS_EIIC_TYPE_3"/>
    <property type="match status" value="1"/>
</dbReference>
<evidence type="ECO:0000256" key="4">
    <source>
        <dbReference type="ARBA" id="ARBA00022597"/>
    </source>
</evidence>
<dbReference type="InterPro" id="IPR004796">
    <property type="entry name" value="PTS_IIC_cello"/>
</dbReference>
<keyword evidence="7 8" id="KW-0472">Membrane</keyword>
<dbReference type="PIRSF" id="PIRSF006351">
    <property type="entry name" value="PTS_EIIC-Cellobiose"/>
    <property type="match status" value="1"/>
</dbReference>
<feature type="transmembrane region" description="Helical" evidence="8">
    <location>
        <begin position="105"/>
        <end position="122"/>
    </location>
</feature>
<dbReference type="PANTHER" id="PTHR33989:SF4">
    <property type="entry name" value="PTS SYSTEM N,N'-DIACETYLCHITOBIOSE-SPECIFIC EIIC COMPONENT"/>
    <property type="match status" value="1"/>
</dbReference>
<name>A0A644XE76_9ZZZZ</name>
<accession>A0A644XE76</accession>
<keyword evidence="3" id="KW-1003">Cell membrane</keyword>
<dbReference type="NCBIfam" id="TIGR00410">
    <property type="entry name" value="lacE"/>
    <property type="match status" value="1"/>
</dbReference>
<dbReference type="GO" id="GO:0005886">
    <property type="term" value="C:plasma membrane"/>
    <property type="evidence" value="ECO:0007669"/>
    <property type="project" value="UniProtKB-SubCell"/>
</dbReference>
<dbReference type="AlphaFoldDB" id="A0A644XE76"/>
<dbReference type="GO" id="GO:1901264">
    <property type="term" value="P:carbohydrate derivative transport"/>
    <property type="evidence" value="ECO:0007669"/>
    <property type="project" value="TreeGrafter"/>
</dbReference>
<feature type="transmembrane region" description="Helical" evidence="8">
    <location>
        <begin position="142"/>
        <end position="159"/>
    </location>
</feature>
<proteinExistence type="predicted"/>
<dbReference type="PANTHER" id="PTHR33989">
    <property type="match status" value="1"/>
</dbReference>
<feature type="domain" description="PTS EIIC type-3" evidence="9">
    <location>
        <begin position="8"/>
        <end position="411"/>
    </location>
</feature>
<keyword evidence="5 8" id="KW-0812">Transmembrane</keyword>
<evidence type="ECO:0000259" key="9">
    <source>
        <dbReference type="PROSITE" id="PS51105"/>
    </source>
</evidence>
<keyword evidence="4" id="KW-0762">Sugar transport</keyword>
<feature type="transmembrane region" description="Helical" evidence="8">
    <location>
        <begin position="24"/>
        <end position="48"/>
    </location>
</feature>
<keyword evidence="2" id="KW-0813">Transport</keyword>
<dbReference type="Pfam" id="PF02378">
    <property type="entry name" value="PTS_EIIC"/>
    <property type="match status" value="1"/>
</dbReference>
<dbReference type="GO" id="GO:0008982">
    <property type="term" value="F:protein-N(PI)-phosphohistidine-sugar phosphotransferase activity"/>
    <property type="evidence" value="ECO:0007669"/>
    <property type="project" value="InterPro"/>
</dbReference>
<sequence>MNKIIGIMDKYVAPIGNKVGNNKVLNVISTALTMVLPMIILGSMFTLINSFQIEQYQNFLSATGLGDLLSLVPKFTVDLLAVYVSFTAAYAYVHKSGMSEDSVSAGLISILAFFVLTPLTSIEVDGRPIQLIPFEFLGSKGLFTALITGIIVGLVYTLVVKKGWTIKMPEGVPQFVAKSFNALIPAFIIAIVFLTINGVFNSLTALSFNEWLYSILEMPLSKLSGNLGTHLFLTFLASLFWFLGLHGGQITGPFMMMLFMEAGIENQAAYAAGQPMGNILTLGLGGLLLLGGIGTTIGLSINLLLFSKSSRYKSLGKLAILPSIFGINEPLIFGMPMILNPMMMIPFFLVPQIINVLTYLVMKIGLVGLPRLAMFAAGTPILLDGALMSGISGVVWQLLMIILSVAIYYPFFKFEDNKALKEETIN</sequence>
<dbReference type="EMBL" id="VSSQ01002288">
    <property type="protein sequence ID" value="MPM14495.1"/>
    <property type="molecule type" value="Genomic_DNA"/>
</dbReference>
<evidence type="ECO:0000256" key="5">
    <source>
        <dbReference type="ARBA" id="ARBA00022692"/>
    </source>
</evidence>
<feature type="transmembrane region" description="Helical" evidence="8">
    <location>
        <begin position="180"/>
        <end position="203"/>
    </location>
</feature>
<feature type="transmembrane region" description="Helical" evidence="8">
    <location>
        <begin position="394"/>
        <end position="412"/>
    </location>
</feature>
<protein>
    <submittedName>
        <fullName evidence="10">Lichenan permease IIC component</fullName>
    </submittedName>
</protein>
<comment type="caution">
    <text evidence="10">The sequence shown here is derived from an EMBL/GenBank/DDBJ whole genome shotgun (WGS) entry which is preliminary data.</text>
</comment>
<feature type="transmembrane region" description="Helical" evidence="8">
    <location>
        <begin position="318"/>
        <end position="338"/>
    </location>
</feature>
<dbReference type="GO" id="GO:0009401">
    <property type="term" value="P:phosphoenolpyruvate-dependent sugar phosphotransferase system"/>
    <property type="evidence" value="ECO:0007669"/>
    <property type="project" value="InterPro"/>
</dbReference>
<gene>
    <name evidence="10" type="primary">licC_5</name>
    <name evidence="10" type="ORF">SDC9_60859</name>
</gene>
<organism evidence="10">
    <name type="scientific">bioreactor metagenome</name>
    <dbReference type="NCBI Taxonomy" id="1076179"/>
    <lineage>
        <taxon>unclassified sequences</taxon>
        <taxon>metagenomes</taxon>
        <taxon>ecological metagenomes</taxon>
    </lineage>
</organism>
<evidence type="ECO:0000256" key="3">
    <source>
        <dbReference type="ARBA" id="ARBA00022475"/>
    </source>
</evidence>
<evidence type="ECO:0000256" key="8">
    <source>
        <dbReference type="SAM" id="Phobius"/>
    </source>
</evidence>
<feature type="transmembrane region" description="Helical" evidence="8">
    <location>
        <begin position="223"/>
        <end position="242"/>
    </location>
</feature>
<feature type="transmembrane region" description="Helical" evidence="8">
    <location>
        <begin position="68"/>
        <end position="93"/>
    </location>
</feature>
<comment type="subcellular location">
    <subcellularLocation>
        <location evidence="1">Cell membrane</location>
        <topology evidence="1">Multi-pass membrane protein</topology>
    </subcellularLocation>
</comment>
<evidence type="ECO:0000313" key="10">
    <source>
        <dbReference type="EMBL" id="MPM14495.1"/>
    </source>
</evidence>